<gene>
    <name evidence="1" type="ORF">CCAX7_002730</name>
</gene>
<dbReference type="InterPro" id="IPR010982">
    <property type="entry name" value="Lambda_DNA-bd_dom_sf"/>
</dbReference>
<dbReference type="SUPFAM" id="SSF47413">
    <property type="entry name" value="lambda repressor-like DNA-binding domains"/>
    <property type="match status" value="1"/>
</dbReference>
<evidence type="ECO:0000313" key="1">
    <source>
        <dbReference type="EMBL" id="BDI28222.1"/>
    </source>
</evidence>
<dbReference type="Pfam" id="PF00356">
    <property type="entry name" value="LacI"/>
    <property type="match status" value="1"/>
</dbReference>
<protein>
    <submittedName>
        <fullName evidence="1">LacI family transcriptional regulator</fullName>
    </submittedName>
</protein>
<dbReference type="GO" id="GO:0003700">
    <property type="term" value="F:DNA-binding transcription factor activity"/>
    <property type="evidence" value="ECO:0007669"/>
    <property type="project" value="TreeGrafter"/>
</dbReference>
<dbReference type="CDD" id="cd06267">
    <property type="entry name" value="PBP1_LacI_sugar_binding-like"/>
    <property type="match status" value="1"/>
</dbReference>
<dbReference type="PROSITE" id="PS50932">
    <property type="entry name" value="HTH_LACI_2"/>
    <property type="match status" value="1"/>
</dbReference>
<dbReference type="Proteomes" id="UP000287394">
    <property type="component" value="Chromosome"/>
</dbReference>
<dbReference type="Gene3D" id="3.40.50.2300">
    <property type="match status" value="2"/>
</dbReference>
<proteinExistence type="predicted"/>
<dbReference type="InterPro" id="IPR046335">
    <property type="entry name" value="LacI/GalR-like_sensor"/>
</dbReference>
<keyword evidence="2" id="KW-1185">Reference proteome</keyword>
<dbReference type="CDD" id="cd01392">
    <property type="entry name" value="HTH_LacI"/>
    <property type="match status" value="1"/>
</dbReference>
<reference evidence="1 2" key="1">
    <citation type="journal article" date="2019" name="Int. J. Syst. Evol. Microbiol.">
        <title>Capsulimonas corticalis gen. nov., sp. nov., an aerobic capsulated bacterium, of a novel bacterial order, Capsulimonadales ord. nov., of the class Armatimonadia of the phylum Armatimonadetes.</title>
        <authorList>
            <person name="Li J."/>
            <person name="Kudo C."/>
            <person name="Tonouchi A."/>
        </authorList>
    </citation>
    <scope>NUCLEOTIDE SEQUENCE [LARGE SCALE GENOMIC DNA]</scope>
    <source>
        <strain evidence="1 2">AX-7</strain>
    </source>
</reference>
<dbReference type="PANTHER" id="PTHR30146:SF138">
    <property type="entry name" value="TRANSCRIPTIONAL REGULATORY PROTEIN"/>
    <property type="match status" value="1"/>
</dbReference>
<dbReference type="SMART" id="SM00354">
    <property type="entry name" value="HTH_LACI"/>
    <property type="match status" value="1"/>
</dbReference>
<dbReference type="InterPro" id="IPR028082">
    <property type="entry name" value="Peripla_BP_I"/>
</dbReference>
<sequence length="357" mass="38502">MSNIHEVARHAGVSPATVSRTFRTPELIAQQTRRRVLRAADTLNYQPRVRAAGLEADTHSESVTAAIGFLLFTEDPDSGEIDEFYAPILMGAQAEADRFGMHLILRTASRFEPPRETHRPGAPATLAGSLLVGSAEPEALAAHDCQSRIAVLVDNRDRTGQRDCVVSDCFGGMQAAVQHLLDLGRRRIAIVEDVAEDHRRRERLQGYRHALWEAGISPPLQWIVSAPPSAGLTPYFKLLDTPARPTAIAVASDASALAALAACRALGLCVPHDISIVSFDDTALSRQSYPALTTARVNKAQMGRLAVRQLAARIREAEENVDPLPCSAIVVPMSLIVRASTGRALGEDAASGHPRPD</sequence>
<dbReference type="EMBL" id="AP025739">
    <property type="protein sequence ID" value="BDI28222.1"/>
    <property type="molecule type" value="Genomic_DNA"/>
</dbReference>
<dbReference type="Gene3D" id="1.10.260.40">
    <property type="entry name" value="lambda repressor-like DNA-binding domains"/>
    <property type="match status" value="1"/>
</dbReference>
<dbReference type="InterPro" id="IPR000843">
    <property type="entry name" value="HTH_LacI"/>
</dbReference>
<organism evidence="1 2">
    <name type="scientific">Capsulimonas corticalis</name>
    <dbReference type="NCBI Taxonomy" id="2219043"/>
    <lineage>
        <taxon>Bacteria</taxon>
        <taxon>Bacillati</taxon>
        <taxon>Armatimonadota</taxon>
        <taxon>Armatimonadia</taxon>
        <taxon>Capsulimonadales</taxon>
        <taxon>Capsulimonadaceae</taxon>
        <taxon>Capsulimonas</taxon>
    </lineage>
</organism>
<dbReference type="KEGG" id="ccot:CCAX7_002730"/>
<accession>A0A402CRY9</accession>
<dbReference type="PANTHER" id="PTHR30146">
    <property type="entry name" value="LACI-RELATED TRANSCRIPTIONAL REPRESSOR"/>
    <property type="match status" value="1"/>
</dbReference>
<dbReference type="SUPFAM" id="SSF53822">
    <property type="entry name" value="Periplasmic binding protein-like I"/>
    <property type="match status" value="1"/>
</dbReference>
<dbReference type="GO" id="GO:0000976">
    <property type="term" value="F:transcription cis-regulatory region binding"/>
    <property type="evidence" value="ECO:0007669"/>
    <property type="project" value="TreeGrafter"/>
</dbReference>
<evidence type="ECO:0000313" key="2">
    <source>
        <dbReference type="Proteomes" id="UP000287394"/>
    </source>
</evidence>
<dbReference type="Pfam" id="PF13377">
    <property type="entry name" value="Peripla_BP_3"/>
    <property type="match status" value="1"/>
</dbReference>
<dbReference type="AlphaFoldDB" id="A0A402CRY9"/>
<name>A0A402CRY9_9BACT</name>